<evidence type="ECO:0000313" key="3">
    <source>
        <dbReference type="EMBL" id="TWU29970.1"/>
    </source>
</evidence>
<dbReference type="InterPro" id="IPR037171">
    <property type="entry name" value="NagB/RpiA_transferase-like"/>
</dbReference>
<dbReference type="RefSeq" id="WP_146447918.1">
    <property type="nucleotide sequence ID" value="NZ_SJPS01000001.1"/>
</dbReference>
<feature type="binding site" evidence="2">
    <location>
        <begin position="255"/>
        <end position="256"/>
    </location>
    <ligand>
        <name>substrate</name>
    </ligand>
</feature>
<dbReference type="Proteomes" id="UP000318437">
    <property type="component" value="Unassembled WGS sequence"/>
</dbReference>
<comment type="caution">
    <text evidence="3">The sequence shown here is derived from an EMBL/GenBank/DDBJ whole genome shotgun (WGS) entry which is preliminary data.</text>
</comment>
<keyword evidence="2" id="KW-0028">Amino-acid biosynthesis</keyword>
<evidence type="ECO:0000256" key="2">
    <source>
        <dbReference type="HAMAP-Rule" id="MF_01678"/>
    </source>
</evidence>
<feature type="binding site" evidence="2">
    <location>
        <begin position="51"/>
        <end position="53"/>
    </location>
    <ligand>
        <name>substrate</name>
    </ligand>
</feature>
<dbReference type="NCBIfam" id="NF004326">
    <property type="entry name" value="PRK05720.1"/>
    <property type="match status" value="1"/>
</dbReference>
<dbReference type="Pfam" id="PF01008">
    <property type="entry name" value="IF-2B"/>
    <property type="match status" value="1"/>
</dbReference>
<dbReference type="UniPathway" id="UPA00904">
    <property type="reaction ID" value="UER00874"/>
</dbReference>
<keyword evidence="2" id="KW-0486">Methionine biosynthesis</keyword>
<feature type="binding site" evidence="2">
    <location>
        <position position="204"/>
    </location>
    <ligand>
        <name>substrate</name>
    </ligand>
</feature>
<dbReference type="InterPro" id="IPR042529">
    <property type="entry name" value="IF_2B-like_C"/>
</dbReference>
<accession>A0A5C6CZE6</accession>
<keyword evidence="1 2" id="KW-0413">Isomerase</keyword>
<dbReference type="SUPFAM" id="SSF100950">
    <property type="entry name" value="NagB/RpiA/CoA transferase-like"/>
    <property type="match status" value="1"/>
</dbReference>
<organism evidence="3 4">
    <name type="scientific">Bythopirellula polymerisocia</name>
    <dbReference type="NCBI Taxonomy" id="2528003"/>
    <lineage>
        <taxon>Bacteria</taxon>
        <taxon>Pseudomonadati</taxon>
        <taxon>Planctomycetota</taxon>
        <taxon>Planctomycetia</taxon>
        <taxon>Pirellulales</taxon>
        <taxon>Lacipirellulaceae</taxon>
        <taxon>Bythopirellula</taxon>
    </lineage>
</organism>
<dbReference type="GO" id="GO:0046523">
    <property type="term" value="F:S-methyl-5-thioribose-1-phosphate isomerase activity"/>
    <property type="evidence" value="ECO:0007669"/>
    <property type="project" value="UniProtKB-UniRule"/>
</dbReference>
<comment type="similarity">
    <text evidence="2">Belongs to the EIF-2B alpha/beta/delta subunits family. MtnA subfamily.</text>
</comment>
<dbReference type="PANTHER" id="PTHR43475">
    <property type="entry name" value="METHYLTHIORIBOSE-1-PHOSPHATE ISOMERASE"/>
    <property type="match status" value="1"/>
</dbReference>
<comment type="catalytic activity">
    <reaction evidence="2">
        <text>5-(methylsulfanyl)-alpha-D-ribose 1-phosphate = 5-(methylsulfanyl)-D-ribulose 1-phosphate</text>
        <dbReference type="Rhea" id="RHEA:19989"/>
        <dbReference type="ChEBI" id="CHEBI:58533"/>
        <dbReference type="ChEBI" id="CHEBI:58548"/>
        <dbReference type="EC" id="5.3.1.23"/>
    </reaction>
</comment>
<dbReference type="NCBIfam" id="TIGR00524">
    <property type="entry name" value="eIF-2B_rel"/>
    <property type="match status" value="1"/>
</dbReference>
<dbReference type="EMBL" id="SJPS01000001">
    <property type="protein sequence ID" value="TWU29970.1"/>
    <property type="molecule type" value="Genomic_DNA"/>
</dbReference>
<gene>
    <name evidence="2 3" type="primary">mtnA</name>
    <name evidence="3" type="ORF">Pla144_07510</name>
</gene>
<dbReference type="AlphaFoldDB" id="A0A5C6CZE6"/>
<dbReference type="HAMAP" id="MF_01678">
    <property type="entry name" value="Salvage_MtnA"/>
    <property type="match status" value="1"/>
</dbReference>
<sequence>MTQPIPTLHWQGDIEGTLVLLDQKLLPTKTELVVCTNVDEVWIAIQELSVRGAPAIGIAAAYGVCLGAQVALDTELQPMQSRIRQVCDYLAESRPTAVNLTWALARMRTVAEQASDCNPRELAEALLAEARAIHAEDAQMCADIGRHGADLLAELPVGAGILTHCNAGALATGGQGTALSVIFELANRDKHPRVWVDETRPLLQGARLTTWELMQRDIECTLICDSAAAHVMAAGQVQLVITGADRIAANGDAANKIGTYGVAVHARSHGIPFYIAAPTSTFDLSIANGSQIPIEQRSGQEVVQGFGTATAPTGVAVYNPAFDMTPAELISGIITELGVILSPTQERIAPIVHPGGKK</sequence>
<dbReference type="Gene3D" id="3.40.50.10470">
    <property type="entry name" value="Translation initiation factor eif-2b, domain 2"/>
    <property type="match status" value="1"/>
</dbReference>
<name>A0A5C6CZE6_9BACT</name>
<dbReference type="GO" id="GO:0019509">
    <property type="term" value="P:L-methionine salvage from methylthioadenosine"/>
    <property type="evidence" value="ECO:0007669"/>
    <property type="project" value="UniProtKB-UniRule"/>
</dbReference>
<dbReference type="EC" id="5.3.1.23" evidence="2"/>
<dbReference type="FunFam" id="3.40.50.10470:FF:000006">
    <property type="entry name" value="Methylthioribose-1-phosphate isomerase"/>
    <property type="match status" value="1"/>
</dbReference>
<dbReference type="InterPro" id="IPR005251">
    <property type="entry name" value="IF-M1Pi"/>
</dbReference>
<comment type="function">
    <text evidence="2">Catalyzes the interconversion of methylthioribose-1-phosphate (MTR-1-P) into methylthioribulose-1-phosphate (MTRu-1-P).</text>
</comment>
<proteinExistence type="inferred from homology"/>
<feature type="site" description="Transition state stabilizer" evidence="2">
    <location>
        <position position="165"/>
    </location>
</feature>
<dbReference type="InterPro" id="IPR027363">
    <property type="entry name" value="M1Pi_N"/>
</dbReference>
<dbReference type="NCBIfam" id="TIGR00512">
    <property type="entry name" value="salvage_mtnA"/>
    <property type="match status" value="1"/>
</dbReference>
<keyword evidence="4" id="KW-1185">Reference proteome</keyword>
<dbReference type="OrthoDB" id="9803436at2"/>
<comment type="pathway">
    <text evidence="2">Amino-acid biosynthesis; L-methionine biosynthesis via salvage pathway; L-methionine from S-methyl-5-thio-alpha-D-ribose 1-phosphate: step 1/6.</text>
</comment>
<reference evidence="3 4" key="1">
    <citation type="submission" date="2019-02" db="EMBL/GenBank/DDBJ databases">
        <title>Deep-cultivation of Planctomycetes and their phenomic and genomic characterization uncovers novel biology.</title>
        <authorList>
            <person name="Wiegand S."/>
            <person name="Jogler M."/>
            <person name="Boedeker C."/>
            <person name="Pinto D."/>
            <person name="Vollmers J."/>
            <person name="Rivas-Marin E."/>
            <person name="Kohn T."/>
            <person name="Peeters S.H."/>
            <person name="Heuer A."/>
            <person name="Rast P."/>
            <person name="Oberbeckmann S."/>
            <person name="Bunk B."/>
            <person name="Jeske O."/>
            <person name="Meyerdierks A."/>
            <person name="Storesund J.E."/>
            <person name="Kallscheuer N."/>
            <person name="Luecker S."/>
            <person name="Lage O.M."/>
            <person name="Pohl T."/>
            <person name="Merkel B.J."/>
            <person name="Hornburger P."/>
            <person name="Mueller R.-W."/>
            <person name="Bruemmer F."/>
            <person name="Labrenz M."/>
            <person name="Spormann A.M."/>
            <person name="Op Den Camp H."/>
            <person name="Overmann J."/>
            <person name="Amann R."/>
            <person name="Jetten M.S.M."/>
            <person name="Mascher T."/>
            <person name="Medema M.H."/>
            <person name="Devos D.P."/>
            <person name="Kaster A.-K."/>
            <person name="Ovreas L."/>
            <person name="Rohde M."/>
            <person name="Galperin M.Y."/>
            <person name="Jogler C."/>
        </authorList>
    </citation>
    <scope>NUCLEOTIDE SEQUENCE [LARGE SCALE GENOMIC DNA]</scope>
    <source>
        <strain evidence="3 4">Pla144</strain>
    </source>
</reference>
<evidence type="ECO:0000256" key="1">
    <source>
        <dbReference type="ARBA" id="ARBA00023235"/>
    </source>
</evidence>
<protein>
    <recommendedName>
        <fullName evidence="2">Methylthioribose-1-phosphate isomerase</fullName>
        <shortName evidence="2">M1Pi</shortName>
        <shortName evidence="2">MTR-1-P isomerase</shortName>
        <ecNumber evidence="2">5.3.1.23</ecNumber>
    </recommendedName>
    <alternativeName>
        <fullName evidence="2">S-methyl-5-thioribose-1-phosphate isomerase</fullName>
    </alternativeName>
</protein>
<dbReference type="InterPro" id="IPR000649">
    <property type="entry name" value="IF-2B-related"/>
</dbReference>
<dbReference type="Gene3D" id="1.20.120.420">
    <property type="entry name" value="translation initiation factor eif-2b, domain 1"/>
    <property type="match status" value="1"/>
</dbReference>
<evidence type="ECO:0000313" key="4">
    <source>
        <dbReference type="Proteomes" id="UP000318437"/>
    </source>
</evidence>
<feature type="active site" description="Proton donor" evidence="2">
    <location>
        <position position="245"/>
    </location>
</feature>
<dbReference type="PANTHER" id="PTHR43475:SF1">
    <property type="entry name" value="METHYLTHIORIBOSE-1-PHOSPHATE ISOMERASE"/>
    <property type="match status" value="1"/>
</dbReference>
<feature type="binding site" evidence="2">
    <location>
        <position position="94"/>
    </location>
    <ligand>
        <name>substrate</name>
    </ligand>
</feature>
<dbReference type="FunFam" id="1.20.120.420:FF:000003">
    <property type="entry name" value="Methylthioribose-1-phosphate isomerase"/>
    <property type="match status" value="1"/>
</dbReference>
<dbReference type="InterPro" id="IPR011559">
    <property type="entry name" value="Initiation_fac_2B_a/b/d"/>
</dbReference>